<feature type="region of interest" description="Disordered" evidence="1">
    <location>
        <begin position="1"/>
        <end position="25"/>
    </location>
</feature>
<dbReference type="OrthoDB" id="5866065at2759"/>
<dbReference type="Proteomes" id="UP000230423">
    <property type="component" value="Unassembled WGS sequence"/>
</dbReference>
<evidence type="ECO:0000313" key="3">
    <source>
        <dbReference type="Proteomes" id="UP000230423"/>
    </source>
</evidence>
<name>A0A2G9URD7_TELCI</name>
<proteinExistence type="predicted"/>
<sequence length="187" mass="19761">LNPCRVVDASVSKGEASSEAETSVKAETLLEADSSVKVEGASDDKPLVKVEAPWEAEAPPIAEASAEASTSLGAEVSPKTMVVPKVEPSSGACTSQGRCASPGAERRASLRKLPTRCTCVIHSKRFLTHCPAYLRVSENSDGSVSYEGCIGHLGHVVSAATLRIPKPDQQDILRMLRGGMHAYEVNF</sequence>
<dbReference type="AlphaFoldDB" id="A0A2G9URD7"/>
<keyword evidence="3" id="KW-1185">Reference proteome</keyword>
<feature type="non-terminal residue" evidence="2">
    <location>
        <position position="1"/>
    </location>
</feature>
<gene>
    <name evidence="2" type="ORF">TELCIR_05253</name>
</gene>
<reference evidence="2 3" key="1">
    <citation type="submission" date="2015-09" db="EMBL/GenBank/DDBJ databases">
        <title>Draft genome of the parasitic nematode Teladorsagia circumcincta isolate WARC Sus (inbred).</title>
        <authorList>
            <person name="Mitreva M."/>
        </authorList>
    </citation>
    <scope>NUCLEOTIDE SEQUENCE [LARGE SCALE GENOMIC DNA]</scope>
    <source>
        <strain evidence="2 3">S</strain>
    </source>
</reference>
<protein>
    <submittedName>
        <fullName evidence="2">Uncharacterized protein</fullName>
    </submittedName>
</protein>
<accession>A0A2G9URD7</accession>
<organism evidence="2 3">
    <name type="scientific">Teladorsagia circumcincta</name>
    <name type="common">Brown stomach worm</name>
    <name type="synonym">Ostertagia circumcincta</name>
    <dbReference type="NCBI Taxonomy" id="45464"/>
    <lineage>
        <taxon>Eukaryota</taxon>
        <taxon>Metazoa</taxon>
        <taxon>Ecdysozoa</taxon>
        <taxon>Nematoda</taxon>
        <taxon>Chromadorea</taxon>
        <taxon>Rhabditida</taxon>
        <taxon>Rhabditina</taxon>
        <taxon>Rhabditomorpha</taxon>
        <taxon>Strongyloidea</taxon>
        <taxon>Trichostrongylidae</taxon>
        <taxon>Teladorsagia</taxon>
    </lineage>
</organism>
<dbReference type="EMBL" id="KZ345593">
    <property type="protein sequence ID" value="PIO72797.1"/>
    <property type="molecule type" value="Genomic_DNA"/>
</dbReference>
<evidence type="ECO:0000313" key="2">
    <source>
        <dbReference type="EMBL" id="PIO72797.1"/>
    </source>
</evidence>
<evidence type="ECO:0000256" key="1">
    <source>
        <dbReference type="SAM" id="MobiDB-lite"/>
    </source>
</evidence>